<evidence type="ECO:0000313" key="2">
    <source>
        <dbReference type="EMBL" id="GAA4001895.1"/>
    </source>
</evidence>
<name>A0ABP7RTK9_9ACTN</name>
<comment type="caution">
    <text evidence="2">The sequence shown here is derived from an EMBL/GenBank/DDBJ whole genome shotgun (WGS) entry which is preliminary data.</text>
</comment>
<proteinExistence type="predicted"/>
<feature type="region of interest" description="Disordered" evidence="1">
    <location>
        <begin position="1"/>
        <end position="22"/>
    </location>
</feature>
<evidence type="ECO:0000313" key="3">
    <source>
        <dbReference type="Proteomes" id="UP001500456"/>
    </source>
</evidence>
<dbReference type="Proteomes" id="UP001500456">
    <property type="component" value="Unassembled WGS sequence"/>
</dbReference>
<organism evidence="2 3">
    <name type="scientific">Streptomyces plumbiresistens</name>
    <dbReference type="NCBI Taxonomy" id="511811"/>
    <lineage>
        <taxon>Bacteria</taxon>
        <taxon>Bacillati</taxon>
        <taxon>Actinomycetota</taxon>
        <taxon>Actinomycetes</taxon>
        <taxon>Kitasatosporales</taxon>
        <taxon>Streptomycetaceae</taxon>
        <taxon>Streptomyces</taxon>
    </lineage>
</organism>
<evidence type="ECO:0008006" key="4">
    <source>
        <dbReference type="Google" id="ProtNLM"/>
    </source>
</evidence>
<reference evidence="3" key="1">
    <citation type="journal article" date="2019" name="Int. J. Syst. Evol. Microbiol.">
        <title>The Global Catalogue of Microorganisms (GCM) 10K type strain sequencing project: providing services to taxonomists for standard genome sequencing and annotation.</title>
        <authorList>
            <consortium name="The Broad Institute Genomics Platform"/>
            <consortium name="The Broad Institute Genome Sequencing Center for Infectious Disease"/>
            <person name="Wu L."/>
            <person name="Ma J."/>
        </authorList>
    </citation>
    <scope>NUCLEOTIDE SEQUENCE [LARGE SCALE GENOMIC DNA]</scope>
    <source>
        <strain evidence="3">JCM 16924</strain>
    </source>
</reference>
<protein>
    <recommendedName>
        <fullName evidence="4">Transposase</fullName>
    </recommendedName>
</protein>
<sequence length="67" mass="7418">MTQRMMPHKEKGNGLTECPPRMSRSRIRSVYAELSRGPASWDRVIEPVLSSSPTTVAGTGSAECRRI</sequence>
<keyword evidence="3" id="KW-1185">Reference proteome</keyword>
<accession>A0ABP7RTK9</accession>
<dbReference type="EMBL" id="BAAAZX010000013">
    <property type="protein sequence ID" value="GAA4001895.1"/>
    <property type="molecule type" value="Genomic_DNA"/>
</dbReference>
<gene>
    <name evidence="2" type="ORF">GCM10022232_45660</name>
</gene>
<evidence type="ECO:0000256" key="1">
    <source>
        <dbReference type="SAM" id="MobiDB-lite"/>
    </source>
</evidence>